<gene>
    <name evidence="2" type="ORF">BXY64_2407</name>
</gene>
<dbReference type="EMBL" id="RAPQ01000009">
    <property type="protein sequence ID" value="RKE02319.1"/>
    <property type="molecule type" value="Genomic_DNA"/>
</dbReference>
<proteinExistence type="predicted"/>
<organism evidence="2 3">
    <name type="scientific">Marinifilum flexuosum</name>
    <dbReference type="NCBI Taxonomy" id="1117708"/>
    <lineage>
        <taxon>Bacteria</taxon>
        <taxon>Pseudomonadati</taxon>
        <taxon>Bacteroidota</taxon>
        <taxon>Bacteroidia</taxon>
        <taxon>Marinilabiliales</taxon>
        <taxon>Marinifilaceae</taxon>
    </lineage>
</organism>
<protein>
    <submittedName>
        <fullName evidence="2">Phage gpG-like protein</fullName>
    </submittedName>
</protein>
<accession>A0A419X3Y6</accession>
<dbReference type="Proteomes" id="UP000284531">
    <property type="component" value="Unassembled WGS sequence"/>
</dbReference>
<dbReference type="AlphaFoldDB" id="A0A419X3Y6"/>
<dbReference type="InterPro" id="IPR006522">
    <property type="entry name" value="Phage_virion_morphogenesis"/>
</dbReference>
<comment type="caution">
    <text evidence="2">The sequence shown here is derived from an EMBL/GenBank/DDBJ whole genome shotgun (WGS) entry which is preliminary data.</text>
</comment>
<evidence type="ECO:0000313" key="2">
    <source>
        <dbReference type="EMBL" id="RKE02319.1"/>
    </source>
</evidence>
<evidence type="ECO:0000313" key="3">
    <source>
        <dbReference type="Proteomes" id="UP000284531"/>
    </source>
</evidence>
<dbReference type="Pfam" id="PF05069">
    <property type="entry name" value="Phage_tail_S"/>
    <property type="match status" value="1"/>
</dbReference>
<feature type="region of interest" description="Disordered" evidence="1">
    <location>
        <begin position="66"/>
        <end position="92"/>
    </location>
</feature>
<sequence>MNNSFQRKLRQIETRIPQMVRRLPNIAKVEGLDFIHDNFKHRGFETSPGKYKKWKSRKRSTLRNYTKGKRRGKQHGMLQKTGKLRRSWDNETTSTATQVAFTSSLPYAAVHNEGLKAGRPPGFKMPEREMIGPSAAIDSRIGNKLDKLADDIFK</sequence>
<name>A0A419X3Y6_9BACT</name>
<reference evidence="2 3" key="1">
    <citation type="submission" date="2018-09" db="EMBL/GenBank/DDBJ databases">
        <title>Genomic Encyclopedia of Archaeal and Bacterial Type Strains, Phase II (KMG-II): from individual species to whole genera.</title>
        <authorList>
            <person name="Goeker M."/>
        </authorList>
    </citation>
    <scope>NUCLEOTIDE SEQUENCE [LARGE SCALE GENOMIC DNA]</scope>
    <source>
        <strain evidence="2 3">DSM 21950</strain>
    </source>
</reference>
<evidence type="ECO:0000256" key="1">
    <source>
        <dbReference type="SAM" id="MobiDB-lite"/>
    </source>
</evidence>
<keyword evidence="3" id="KW-1185">Reference proteome</keyword>